<feature type="region of interest" description="Disordered" evidence="1">
    <location>
        <begin position="333"/>
        <end position="405"/>
    </location>
</feature>
<keyword evidence="3" id="KW-1185">Reference proteome</keyword>
<dbReference type="Proteomes" id="UP000198928">
    <property type="component" value="Unassembled WGS sequence"/>
</dbReference>
<name>A0A1I4M695_9ACTN</name>
<organism evidence="2 3">
    <name type="scientific">Streptomyces pini</name>
    <dbReference type="NCBI Taxonomy" id="1520580"/>
    <lineage>
        <taxon>Bacteria</taxon>
        <taxon>Bacillati</taxon>
        <taxon>Actinomycetota</taxon>
        <taxon>Actinomycetes</taxon>
        <taxon>Kitasatosporales</taxon>
        <taxon>Streptomycetaceae</taxon>
        <taxon>Streptomyces</taxon>
    </lineage>
</organism>
<evidence type="ECO:0000313" key="3">
    <source>
        <dbReference type="Proteomes" id="UP000198928"/>
    </source>
</evidence>
<protein>
    <submittedName>
        <fullName evidence="2">Uncharacterized protein</fullName>
    </submittedName>
</protein>
<dbReference type="RefSeq" id="WP_245794097.1">
    <property type="nucleotide sequence ID" value="NZ_FOSG01000036.1"/>
</dbReference>
<gene>
    <name evidence="2" type="ORF">SAMN05192584_13622</name>
</gene>
<accession>A0A1I4M695</accession>
<feature type="compositionally biased region" description="Low complexity" evidence="1">
    <location>
        <begin position="358"/>
        <end position="371"/>
    </location>
</feature>
<feature type="compositionally biased region" description="Basic and acidic residues" evidence="1">
    <location>
        <begin position="347"/>
        <end position="357"/>
    </location>
</feature>
<dbReference type="AlphaFoldDB" id="A0A1I4M695"/>
<evidence type="ECO:0000313" key="2">
    <source>
        <dbReference type="EMBL" id="SFL98771.1"/>
    </source>
</evidence>
<proteinExistence type="predicted"/>
<evidence type="ECO:0000256" key="1">
    <source>
        <dbReference type="SAM" id="MobiDB-lite"/>
    </source>
</evidence>
<dbReference type="EMBL" id="FOSG01000036">
    <property type="protein sequence ID" value="SFL98771.1"/>
    <property type="molecule type" value="Genomic_DNA"/>
</dbReference>
<sequence length="405" mass="42010">MTISTVEAARSEGANAAHPGLTIAADGSYAARLAPAGDGRGLIPERWTLDGPEPYAVPLPGPRPEGPDTEVLPLPDGRVLIRRAAGGRHHLALLYPTGPGTGELPLGSVDHERLRLLPPAPHGSPGSPVHALAPGEHGATVWLVHGGARGPAPVAEVPGRCSGGTWLDREGRLLALDRTDASGRTKTVAVDLGRGGEVFPLLELTEDSDDRLLLADPDSGLLLLRSDAPGGVRLGWGVLGSHRPVRFPDALRPPGVALTPFAVQPGQALTPEGCAVALRADGPNGTWVAVWRPSQRRLRHLPAPVGWVRGTGLWTAEGELRLPCAGGRAGRTQCGLARITPSPEPDPPPRRRAERAPEGGSAEDGCPAGDGPAEGGGPLAVRTTAFVPVPLQQAPLARNDAERRS</sequence>
<reference evidence="3" key="1">
    <citation type="submission" date="2016-10" db="EMBL/GenBank/DDBJ databases">
        <authorList>
            <person name="Varghese N."/>
            <person name="Submissions S."/>
        </authorList>
    </citation>
    <scope>NUCLEOTIDE SEQUENCE [LARGE SCALE GENOMIC DNA]</scope>
    <source>
        <strain evidence="3">PL19</strain>
    </source>
</reference>